<proteinExistence type="predicted"/>
<feature type="transmembrane region" description="Helical" evidence="1">
    <location>
        <begin position="81"/>
        <end position="103"/>
    </location>
</feature>
<feature type="transmembrane region" description="Helical" evidence="1">
    <location>
        <begin position="47"/>
        <end position="69"/>
    </location>
</feature>
<gene>
    <name evidence="2" type="ORF">ACFQ2C_04545</name>
</gene>
<dbReference type="Proteomes" id="UP001597205">
    <property type="component" value="Unassembled WGS sequence"/>
</dbReference>
<keyword evidence="1" id="KW-1133">Transmembrane helix</keyword>
<reference evidence="3" key="1">
    <citation type="journal article" date="2019" name="Int. J. Syst. Evol. Microbiol.">
        <title>The Global Catalogue of Microorganisms (GCM) 10K type strain sequencing project: providing services to taxonomists for standard genome sequencing and annotation.</title>
        <authorList>
            <consortium name="The Broad Institute Genomics Platform"/>
            <consortium name="The Broad Institute Genome Sequencing Center for Infectious Disease"/>
            <person name="Wu L."/>
            <person name="Ma J."/>
        </authorList>
    </citation>
    <scope>NUCLEOTIDE SEQUENCE [LARGE SCALE GENOMIC DNA]</scope>
    <source>
        <strain evidence="3">CCUG 52468</strain>
    </source>
</reference>
<keyword evidence="1" id="KW-0472">Membrane</keyword>
<evidence type="ECO:0000313" key="2">
    <source>
        <dbReference type="EMBL" id="MFD1164873.1"/>
    </source>
</evidence>
<comment type="caution">
    <text evidence="2">The sequence shown here is derived from an EMBL/GenBank/DDBJ whole genome shotgun (WGS) entry which is preliminary data.</text>
</comment>
<keyword evidence="1" id="KW-0812">Transmembrane</keyword>
<dbReference type="EMBL" id="JBHTKY010000004">
    <property type="protein sequence ID" value="MFD1164873.1"/>
    <property type="molecule type" value="Genomic_DNA"/>
</dbReference>
<organism evidence="2 3">
    <name type="scientific">Sphingobacterium daejeonense</name>
    <dbReference type="NCBI Taxonomy" id="371142"/>
    <lineage>
        <taxon>Bacteria</taxon>
        <taxon>Pseudomonadati</taxon>
        <taxon>Bacteroidota</taxon>
        <taxon>Sphingobacteriia</taxon>
        <taxon>Sphingobacteriales</taxon>
        <taxon>Sphingobacteriaceae</taxon>
        <taxon>Sphingobacterium</taxon>
    </lineage>
</organism>
<protein>
    <submittedName>
        <fullName evidence="2">Uncharacterized protein</fullName>
    </submittedName>
</protein>
<name>A0ABW3RI60_9SPHI</name>
<accession>A0ABW3RI60</accession>
<sequence length="131" mass="15456">MNIEDKILESALKHGKVIITDEMVEYYKNNPNDLDAIINQSYFQTKFLQYFFVLGLVLTIGVRLMRYLFQDNELGDFVDRIILDVLSEIGIAVFGGALTAYFLEFLRKKHFQESVLFRKEMKKRIEESKFK</sequence>
<dbReference type="RefSeq" id="WP_380894879.1">
    <property type="nucleotide sequence ID" value="NZ_JBHTKY010000004.1"/>
</dbReference>
<keyword evidence="3" id="KW-1185">Reference proteome</keyword>
<evidence type="ECO:0000256" key="1">
    <source>
        <dbReference type="SAM" id="Phobius"/>
    </source>
</evidence>
<evidence type="ECO:0000313" key="3">
    <source>
        <dbReference type="Proteomes" id="UP001597205"/>
    </source>
</evidence>